<evidence type="ECO:0000256" key="2">
    <source>
        <dbReference type="ARBA" id="ARBA00022964"/>
    </source>
</evidence>
<accession>A0ABW0NQV2</accession>
<proteinExistence type="inferred from homology"/>
<dbReference type="EMBL" id="JBHSMG010000002">
    <property type="protein sequence ID" value="MFC5502482.1"/>
    <property type="molecule type" value="Genomic_DNA"/>
</dbReference>
<dbReference type="InterPro" id="IPR000627">
    <property type="entry name" value="Intradiol_dOase_C"/>
</dbReference>
<organism evidence="5 6">
    <name type="scientific">Lysinimonas soli</name>
    <dbReference type="NCBI Taxonomy" id="1074233"/>
    <lineage>
        <taxon>Bacteria</taxon>
        <taxon>Bacillati</taxon>
        <taxon>Actinomycetota</taxon>
        <taxon>Actinomycetes</taxon>
        <taxon>Micrococcales</taxon>
        <taxon>Microbacteriaceae</taxon>
        <taxon>Lysinimonas</taxon>
    </lineage>
</organism>
<dbReference type="RefSeq" id="WP_386740174.1">
    <property type="nucleotide sequence ID" value="NZ_JBHSMG010000002.1"/>
</dbReference>
<evidence type="ECO:0000313" key="5">
    <source>
        <dbReference type="EMBL" id="MFC5502482.1"/>
    </source>
</evidence>
<gene>
    <name evidence="5" type="primary">pcaG</name>
    <name evidence="5" type="ORF">ACFPJ4_09550</name>
</gene>
<evidence type="ECO:0000256" key="3">
    <source>
        <dbReference type="ARBA" id="ARBA00023002"/>
    </source>
</evidence>
<dbReference type="Proteomes" id="UP001596039">
    <property type="component" value="Unassembled WGS sequence"/>
</dbReference>
<dbReference type="InterPro" id="IPR050770">
    <property type="entry name" value="Intradiol_RC_Dioxygenase"/>
</dbReference>
<keyword evidence="6" id="KW-1185">Reference proteome</keyword>
<evidence type="ECO:0000256" key="1">
    <source>
        <dbReference type="ARBA" id="ARBA00007825"/>
    </source>
</evidence>
<dbReference type="SUPFAM" id="SSF49482">
    <property type="entry name" value="Aromatic compound dioxygenase"/>
    <property type="match status" value="1"/>
</dbReference>
<sequence>MSERLAPTPGQTVGPFFGFGMPYPRSSELVTPFSPGAIILTGRVLDGAGEPVPDSQVEIWQPDTAGVVSEARGSLHRDGVTFTGFGRAAANDDGVYQFWTINPGAIGGGAAFISVVVFARGLQDRLFSRIYLPDDAAALAADPLLSSLSPEEQATLIAEHTPEGWLRHDIRLQGERETVFLAFE</sequence>
<dbReference type="EC" id="1.13.11.3" evidence="5"/>
<comment type="caution">
    <text evidence="5">The sequence shown here is derived from an EMBL/GenBank/DDBJ whole genome shotgun (WGS) entry which is preliminary data.</text>
</comment>
<dbReference type="PANTHER" id="PTHR33711">
    <property type="entry name" value="DIOXYGENASE, PUTATIVE (AFU_ORTHOLOGUE AFUA_2G02910)-RELATED"/>
    <property type="match status" value="1"/>
</dbReference>
<feature type="domain" description="Intradiol ring-cleavage dioxygenases" evidence="4">
    <location>
        <begin position="37"/>
        <end position="106"/>
    </location>
</feature>
<keyword evidence="3 5" id="KW-0560">Oxidoreductase</keyword>
<name>A0ABW0NQV2_9MICO</name>
<dbReference type="Gene3D" id="2.60.130.10">
    <property type="entry name" value="Aromatic compound dioxygenase"/>
    <property type="match status" value="1"/>
</dbReference>
<dbReference type="InterPro" id="IPR012786">
    <property type="entry name" value="Protocat_dOase_a"/>
</dbReference>
<keyword evidence="2" id="KW-0223">Dioxygenase</keyword>
<dbReference type="PANTHER" id="PTHR33711:SF9">
    <property type="entry name" value="PROTOCATECHUATE 3,4-DIOXYGENASE ALPHA CHAIN"/>
    <property type="match status" value="1"/>
</dbReference>
<dbReference type="GO" id="GO:0018578">
    <property type="term" value="F:protocatechuate 3,4-dioxygenase activity"/>
    <property type="evidence" value="ECO:0007669"/>
    <property type="project" value="UniProtKB-EC"/>
</dbReference>
<dbReference type="InterPro" id="IPR015889">
    <property type="entry name" value="Intradiol_dOase_core"/>
</dbReference>
<evidence type="ECO:0000313" key="6">
    <source>
        <dbReference type="Proteomes" id="UP001596039"/>
    </source>
</evidence>
<dbReference type="NCBIfam" id="TIGR02423">
    <property type="entry name" value="protocat_alph"/>
    <property type="match status" value="1"/>
</dbReference>
<comment type="similarity">
    <text evidence="1">Belongs to the intradiol ring-cleavage dioxygenase family.</text>
</comment>
<evidence type="ECO:0000259" key="4">
    <source>
        <dbReference type="Pfam" id="PF00775"/>
    </source>
</evidence>
<protein>
    <submittedName>
        <fullName evidence="5">Protocatechuate 3,4-dioxygenase subunit alpha</fullName>
        <ecNumber evidence="5">1.13.11.3</ecNumber>
    </submittedName>
</protein>
<dbReference type="Pfam" id="PF00775">
    <property type="entry name" value="Dioxygenase_C"/>
    <property type="match status" value="1"/>
</dbReference>
<reference evidence="6" key="1">
    <citation type="journal article" date="2019" name="Int. J. Syst. Evol. Microbiol.">
        <title>The Global Catalogue of Microorganisms (GCM) 10K type strain sequencing project: providing services to taxonomists for standard genome sequencing and annotation.</title>
        <authorList>
            <consortium name="The Broad Institute Genomics Platform"/>
            <consortium name="The Broad Institute Genome Sequencing Center for Infectious Disease"/>
            <person name="Wu L."/>
            <person name="Ma J."/>
        </authorList>
    </citation>
    <scope>NUCLEOTIDE SEQUENCE [LARGE SCALE GENOMIC DNA]</scope>
    <source>
        <strain evidence="6">CGMCC 4.6997</strain>
    </source>
</reference>